<dbReference type="AlphaFoldDB" id="K7NNC3"/>
<dbReference type="PANTHER" id="PTHR36391:SF1">
    <property type="entry name" value="FURRY"/>
    <property type="match status" value="1"/>
</dbReference>
<evidence type="ECO:0000313" key="3">
    <source>
        <dbReference type="EMBL" id="AEX12627.1"/>
    </source>
</evidence>
<gene>
    <name evidence="2" type="ORF">2_5787_01</name>
</gene>
<name>K7NNC3_PINTA</name>
<feature type="non-terminal residue" evidence="2">
    <location>
        <position position="1"/>
    </location>
</feature>
<proteinExistence type="predicted"/>
<dbReference type="EMBL" id="JQ020752">
    <property type="protein sequence ID" value="AEX12627.1"/>
    <property type="molecule type" value="Genomic_DNA"/>
</dbReference>
<dbReference type="PANTHER" id="PTHR36391">
    <property type="entry name" value="FURRY"/>
    <property type="match status" value="1"/>
</dbReference>
<organism evidence="2">
    <name type="scientific">Pinus taeda</name>
    <name type="common">Loblolly pine</name>
    <dbReference type="NCBI Taxonomy" id="3352"/>
    <lineage>
        <taxon>Eukaryota</taxon>
        <taxon>Viridiplantae</taxon>
        <taxon>Streptophyta</taxon>
        <taxon>Embryophyta</taxon>
        <taxon>Tracheophyta</taxon>
        <taxon>Spermatophyta</taxon>
        <taxon>Pinopsida</taxon>
        <taxon>Pinidae</taxon>
        <taxon>Conifers I</taxon>
        <taxon>Pinales</taxon>
        <taxon>Pinaceae</taxon>
        <taxon>Pinus</taxon>
        <taxon>Pinus subgen. Pinus</taxon>
    </lineage>
</organism>
<protein>
    <submittedName>
        <fullName evidence="2">Uncharacterized protein</fullName>
    </submittedName>
</protein>
<evidence type="ECO:0000313" key="2">
    <source>
        <dbReference type="EMBL" id="AEX12626.1"/>
    </source>
</evidence>
<dbReference type="EMBL" id="JQ020750">
    <property type="protein sequence ID" value="AEX12625.1"/>
    <property type="molecule type" value="Genomic_DNA"/>
</dbReference>
<evidence type="ECO:0000313" key="1">
    <source>
        <dbReference type="EMBL" id="AEX12625.1"/>
    </source>
</evidence>
<reference evidence="2" key="1">
    <citation type="submission" date="2011-11" db="EMBL/GenBank/DDBJ databases">
        <title>Nucleotide Diversity and Divergence in the Loblolly Pine Gene Space.</title>
        <authorList>
            <person name="Neale D.B."/>
            <person name="Wegrzyn J.L."/>
            <person name="Lee J.M."/>
            <person name="Eckert A.J."/>
            <person name="Liechty J.D."/>
            <person name="Stevens K.A."/>
            <person name="Langley C.H."/>
        </authorList>
    </citation>
    <scope>NUCLEOTIDE SEQUENCE</scope>
    <source>
        <strain evidence="2">1996</strain>
        <strain evidence="1">1999</strain>
        <strain evidence="3">2017</strain>
        <tissue evidence="2">Megagametophyte</tissue>
    </source>
</reference>
<accession>K7NNC3</accession>
<dbReference type="EMBL" id="JQ020751">
    <property type="protein sequence ID" value="AEX12626.1"/>
    <property type="molecule type" value="Genomic_DNA"/>
</dbReference>
<sequence>RTMAVEKLRNVVQKLKEARTKWLKKPWEITGPCSNPDYVNALPSASEFRVFSPATPPVTPQIVNAEPDRIFNIVYYPRDTRRNFRDRRRYILSKEQLQTETQKKASGQT</sequence>